<gene>
    <name evidence="5" type="ORF">B2A_15106</name>
</gene>
<dbReference type="AlphaFoldDB" id="T0XYE5"/>
<dbReference type="PANTHER" id="PTHR43087">
    <property type="entry name" value="LYSINE/ARGININE/ORNITHINE TRANSPORT SYSTEM KINASE"/>
    <property type="match status" value="1"/>
</dbReference>
<dbReference type="SUPFAM" id="SSF52540">
    <property type="entry name" value="P-loop containing nucleoside triphosphate hydrolases"/>
    <property type="match status" value="1"/>
</dbReference>
<comment type="caution">
    <text evidence="5">The sequence shown here is derived from an EMBL/GenBank/DDBJ whole genome shotgun (WGS) entry which is preliminary data.</text>
</comment>
<dbReference type="PANTHER" id="PTHR43087:SF1">
    <property type="entry name" value="LAO_AO TRANSPORT SYSTEM ATPASE"/>
    <property type="match status" value="1"/>
</dbReference>
<reference evidence="5" key="1">
    <citation type="submission" date="2013-08" db="EMBL/GenBank/DDBJ databases">
        <authorList>
            <person name="Mendez C."/>
            <person name="Richter M."/>
            <person name="Ferrer M."/>
            <person name="Sanchez J."/>
        </authorList>
    </citation>
    <scope>NUCLEOTIDE SEQUENCE</scope>
</reference>
<dbReference type="InterPro" id="IPR027417">
    <property type="entry name" value="P-loop_NTPase"/>
</dbReference>
<evidence type="ECO:0000256" key="2">
    <source>
        <dbReference type="ARBA" id="ARBA00022801"/>
    </source>
</evidence>
<evidence type="ECO:0000256" key="3">
    <source>
        <dbReference type="ARBA" id="ARBA00023134"/>
    </source>
</evidence>
<dbReference type="GO" id="GO:0005525">
    <property type="term" value="F:GTP binding"/>
    <property type="evidence" value="ECO:0007669"/>
    <property type="project" value="UniProtKB-KW"/>
</dbReference>
<evidence type="ECO:0000313" key="5">
    <source>
        <dbReference type="EMBL" id="EQD27796.1"/>
    </source>
</evidence>
<dbReference type="Gene3D" id="3.40.50.300">
    <property type="entry name" value="P-loop containing nucleotide triphosphate hydrolases"/>
    <property type="match status" value="1"/>
</dbReference>
<name>T0XYE5_9ZZZZ</name>
<keyword evidence="1" id="KW-0547">Nucleotide-binding</keyword>
<keyword evidence="3" id="KW-0342">GTP-binding</keyword>
<keyword evidence="2" id="KW-0378">Hydrolase</keyword>
<feature type="non-terminal residue" evidence="5">
    <location>
        <position position="137"/>
    </location>
</feature>
<proteinExistence type="predicted"/>
<dbReference type="EMBL" id="AUZZ01010991">
    <property type="protein sequence ID" value="EQD27796.1"/>
    <property type="molecule type" value="Genomic_DNA"/>
</dbReference>
<reference evidence="5" key="2">
    <citation type="journal article" date="2014" name="ISME J.">
        <title>Microbial stratification in low pH oxic and suboxic macroscopic growths along an acid mine drainage.</title>
        <authorList>
            <person name="Mendez-Garcia C."/>
            <person name="Mesa V."/>
            <person name="Sprenger R.R."/>
            <person name="Richter M."/>
            <person name="Diez M.S."/>
            <person name="Solano J."/>
            <person name="Bargiela R."/>
            <person name="Golyshina O.V."/>
            <person name="Manteca A."/>
            <person name="Ramos J.L."/>
            <person name="Gallego J.R."/>
            <person name="Llorente I."/>
            <person name="Martins Dos Santos V.A."/>
            <person name="Jensen O.N."/>
            <person name="Pelaez A.I."/>
            <person name="Sanchez J."/>
            <person name="Ferrer M."/>
        </authorList>
    </citation>
    <scope>NUCLEOTIDE SEQUENCE</scope>
</reference>
<dbReference type="InterPro" id="IPR052040">
    <property type="entry name" value="GTPase/Isobutyryl-CoA_mutase"/>
</dbReference>
<accession>T0XYE5</accession>
<dbReference type="Pfam" id="PF03308">
    <property type="entry name" value="MeaB"/>
    <property type="match status" value="1"/>
</dbReference>
<evidence type="ECO:0000256" key="4">
    <source>
        <dbReference type="ARBA" id="ARBA00023186"/>
    </source>
</evidence>
<evidence type="ECO:0000256" key="1">
    <source>
        <dbReference type="ARBA" id="ARBA00022741"/>
    </source>
</evidence>
<keyword evidence="4" id="KW-0143">Chaperone</keyword>
<protein>
    <submittedName>
        <fullName evidence="5">LAO/AO transport system ATPase</fullName>
    </submittedName>
</protein>
<sequence length="137" mass="14957">MTRLLRQFPDCQIAVAAMDPTRGRSGGALLGDRIRMNSIDTDAVFMRSLATRRRHMATAAVLKDVIQLYRAAGFDLILVETAGTGQADSEIVDLVDRSVYVMTGEYGAASQLEKIEMLDHADLIVLNKSDKRGANDG</sequence>
<organism evidence="5">
    <name type="scientific">mine drainage metagenome</name>
    <dbReference type="NCBI Taxonomy" id="410659"/>
    <lineage>
        <taxon>unclassified sequences</taxon>
        <taxon>metagenomes</taxon>
        <taxon>ecological metagenomes</taxon>
    </lineage>
</organism>
<dbReference type="GO" id="GO:0016787">
    <property type="term" value="F:hydrolase activity"/>
    <property type="evidence" value="ECO:0007669"/>
    <property type="project" value="UniProtKB-KW"/>
</dbReference>